<protein>
    <submittedName>
        <fullName evidence="1">Uncharacterized protein</fullName>
    </submittedName>
</protein>
<reference evidence="1 2" key="1">
    <citation type="submission" date="2020-05" db="EMBL/GenBank/DDBJ databases">
        <title>Whole genome shotgun sequence of Streptomyces microflavus NBRC 13062.</title>
        <authorList>
            <person name="Komaki H."/>
            <person name="Tamura T."/>
        </authorList>
    </citation>
    <scope>NUCLEOTIDE SEQUENCE [LARGE SCALE GENOMIC DNA]</scope>
    <source>
        <strain evidence="1 2">NBRC 13062</strain>
    </source>
</reference>
<accession>A0A7J0D469</accession>
<comment type="caution">
    <text evidence="1">The sequence shown here is derived from an EMBL/GenBank/DDBJ whole genome shotgun (WGS) entry which is preliminary data.</text>
</comment>
<dbReference type="EMBL" id="BLWD01000002">
    <property type="protein sequence ID" value="GFN09498.1"/>
    <property type="molecule type" value="Genomic_DNA"/>
</dbReference>
<name>A0A7J0D469_STRMI</name>
<gene>
    <name evidence="1" type="ORF">Smic_80540</name>
</gene>
<proteinExistence type="predicted"/>
<dbReference type="AlphaFoldDB" id="A0A7J0D469"/>
<dbReference type="Proteomes" id="UP000498740">
    <property type="component" value="Unassembled WGS sequence"/>
</dbReference>
<sequence>MSTRTAWFVIAPGVSAEYEFDDFEFREASETQGRVTGKATGRVRVDLEHAERDW</sequence>
<organism evidence="1 2">
    <name type="scientific">Streptomyces microflavus</name>
    <name type="common">Streptomyces lipmanii</name>
    <dbReference type="NCBI Taxonomy" id="1919"/>
    <lineage>
        <taxon>Bacteria</taxon>
        <taxon>Bacillati</taxon>
        <taxon>Actinomycetota</taxon>
        <taxon>Actinomycetes</taxon>
        <taxon>Kitasatosporales</taxon>
        <taxon>Streptomycetaceae</taxon>
        <taxon>Streptomyces</taxon>
    </lineage>
</organism>
<evidence type="ECO:0000313" key="2">
    <source>
        <dbReference type="Proteomes" id="UP000498740"/>
    </source>
</evidence>
<evidence type="ECO:0000313" key="1">
    <source>
        <dbReference type="EMBL" id="GFN09498.1"/>
    </source>
</evidence>